<protein>
    <submittedName>
        <fullName evidence="1">Uncharacterized protein</fullName>
    </submittedName>
</protein>
<dbReference type="Proteomes" id="UP001055811">
    <property type="component" value="Linkage Group LG05"/>
</dbReference>
<organism evidence="1 2">
    <name type="scientific">Cichorium intybus</name>
    <name type="common">Chicory</name>
    <dbReference type="NCBI Taxonomy" id="13427"/>
    <lineage>
        <taxon>Eukaryota</taxon>
        <taxon>Viridiplantae</taxon>
        <taxon>Streptophyta</taxon>
        <taxon>Embryophyta</taxon>
        <taxon>Tracheophyta</taxon>
        <taxon>Spermatophyta</taxon>
        <taxon>Magnoliopsida</taxon>
        <taxon>eudicotyledons</taxon>
        <taxon>Gunneridae</taxon>
        <taxon>Pentapetalae</taxon>
        <taxon>asterids</taxon>
        <taxon>campanulids</taxon>
        <taxon>Asterales</taxon>
        <taxon>Asteraceae</taxon>
        <taxon>Cichorioideae</taxon>
        <taxon>Cichorieae</taxon>
        <taxon>Cichoriinae</taxon>
        <taxon>Cichorium</taxon>
    </lineage>
</organism>
<proteinExistence type="predicted"/>
<comment type="caution">
    <text evidence="1">The sequence shown here is derived from an EMBL/GenBank/DDBJ whole genome shotgun (WGS) entry which is preliminary data.</text>
</comment>
<evidence type="ECO:0000313" key="1">
    <source>
        <dbReference type="EMBL" id="KAI3736724.1"/>
    </source>
</evidence>
<reference evidence="2" key="1">
    <citation type="journal article" date="2022" name="Mol. Ecol. Resour.">
        <title>The genomes of chicory, endive, great burdock and yacon provide insights into Asteraceae palaeo-polyploidization history and plant inulin production.</title>
        <authorList>
            <person name="Fan W."/>
            <person name="Wang S."/>
            <person name="Wang H."/>
            <person name="Wang A."/>
            <person name="Jiang F."/>
            <person name="Liu H."/>
            <person name="Zhao H."/>
            <person name="Xu D."/>
            <person name="Zhang Y."/>
        </authorList>
    </citation>
    <scope>NUCLEOTIDE SEQUENCE [LARGE SCALE GENOMIC DNA]</scope>
    <source>
        <strain evidence="2">cv. Punajuju</strain>
    </source>
</reference>
<name>A0ACB9CQX6_CICIN</name>
<evidence type="ECO:0000313" key="2">
    <source>
        <dbReference type="Proteomes" id="UP001055811"/>
    </source>
</evidence>
<keyword evidence="2" id="KW-1185">Reference proteome</keyword>
<sequence length="103" mass="11983">MGVRSKSNYKVKCFFEGKAIKEDETFDNKGSLDRDTNDESGERPTHYGLHSPNIDLKNMKPCLREMLSNQEQSRESNFRFLKDKTPRFSSVTSHESRFCNTNL</sequence>
<dbReference type="EMBL" id="CM042013">
    <property type="protein sequence ID" value="KAI3736724.1"/>
    <property type="molecule type" value="Genomic_DNA"/>
</dbReference>
<gene>
    <name evidence="1" type="ORF">L2E82_26708</name>
</gene>
<accession>A0ACB9CQX6</accession>
<reference evidence="1 2" key="2">
    <citation type="journal article" date="2022" name="Mol. Ecol. Resour.">
        <title>The genomes of chicory, endive, great burdock and yacon provide insights into Asteraceae paleo-polyploidization history and plant inulin production.</title>
        <authorList>
            <person name="Fan W."/>
            <person name="Wang S."/>
            <person name="Wang H."/>
            <person name="Wang A."/>
            <person name="Jiang F."/>
            <person name="Liu H."/>
            <person name="Zhao H."/>
            <person name="Xu D."/>
            <person name="Zhang Y."/>
        </authorList>
    </citation>
    <scope>NUCLEOTIDE SEQUENCE [LARGE SCALE GENOMIC DNA]</scope>
    <source>
        <strain evidence="2">cv. Punajuju</strain>
        <tissue evidence="1">Leaves</tissue>
    </source>
</reference>